<dbReference type="AlphaFoldDB" id="A0A0D2DPQ4"/>
<evidence type="ECO:0000256" key="1">
    <source>
        <dbReference type="ARBA" id="ARBA00004370"/>
    </source>
</evidence>
<evidence type="ECO:0000256" key="3">
    <source>
        <dbReference type="ARBA" id="ARBA00022989"/>
    </source>
</evidence>
<dbReference type="PANTHER" id="PTHR35371">
    <property type="entry name" value="INNER MEMBRANE PROTEIN"/>
    <property type="match status" value="1"/>
</dbReference>
<dbReference type="SUPFAM" id="SSF161084">
    <property type="entry name" value="MAPEG domain-like"/>
    <property type="match status" value="1"/>
</dbReference>
<gene>
    <name evidence="5" type="ORF">PV06_09804</name>
</gene>
<sequence>MPSSTLATMLGRGSDGLAPPPNNAPYHAIFNFLFAHVFLSSRLLKNIYGFDHNVNPREDVSRFGERAVQDGKITRKQLNMLKRNEAAHANAMEHFPMFVGSALFATVAKVPNDSINKACLVYSVARVLYAVLYLTVDNVKLSYVRSLTWWTSNFACIYLLWQSGKALNAGLVH</sequence>
<dbReference type="InterPro" id="IPR001129">
    <property type="entry name" value="Membr-assoc_MAPEG"/>
</dbReference>
<proteinExistence type="predicted"/>
<accession>A0A0D2DPQ4</accession>
<dbReference type="HOGENOM" id="CLU_110778_4_0_1"/>
<dbReference type="GeneID" id="27361878"/>
<evidence type="ECO:0000256" key="4">
    <source>
        <dbReference type="ARBA" id="ARBA00023136"/>
    </source>
</evidence>
<keyword evidence="6" id="KW-1185">Reference proteome</keyword>
<dbReference type="Gene3D" id="1.20.120.550">
    <property type="entry name" value="Membrane associated eicosanoid/glutathione metabolism-like domain"/>
    <property type="match status" value="1"/>
</dbReference>
<dbReference type="PANTHER" id="PTHR35371:SF2">
    <property type="entry name" value="MAPEG FAMILY PROTEIN"/>
    <property type="match status" value="1"/>
</dbReference>
<evidence type="ECO:0000256" key="2">
    <source>
        <dbReference type="ARBA" id="ARBA00022692"/>
    </source>
</evidence>
<dbReference type="GO" id="GO:0016020">
    <property type="term" value="C:membrane"/>
    <property type="evidence" value="ECO:0007669"/>
    <property type="project" value="UniProtKB-SubCell"/>
</dbReference>
<name>A0A0D2DPQ4_9EURO</name>
<comment type="subcellular location">
    <subcellularLocation>
        <location evidence="1">Membrane</location>
    </subcellularLocation>
</comment>
<keyword evidence="3" id="KW-1133">Transmembrane helix</keyword>
<dbReference type="VEuPathDB" id="FungiDB:PV06_09804"/>
<dbReference type="EMBL" id="KN847342">
    <property type="protein sequence ID" value="KIW37819.1"/>
    <property type="molecule type" value="Genomic_DNA"/>
</dbReference>
<dbReference type="OrthoDB" id="2122304at2759"/>
<evidence type="ECO:0008006" key="7">
    <source>
        <dbReference type="Google" id="ProtNLM"/>
    </source>
</evidence>
<dbReference type="RefSeq" id="XP_016258035.1">
    <property type="nucleotide sequence ID" value="XM_016411281.1"/>
</dbReference>
<protein>
    <recommendedName>
        <fullName evidence="7">MAPEG family protein</fullName>
    </recommendedName>
</protein>
<keyword evidence="2" id="KW-0812">Transmembrane</keyword>
<keyword evidence="4" id="KW-0472">Membrane</keyword>
<dbReference type="Pfam" id="PF01124">
    <property type="entry name" value="MAPEG"/>
    <property type="match status" value="1"/>
</dbReference>
<organism evidence="5 6">
    <name type="scientific">Exophiala oligosperma</name>
    <dbReference type="NCBI Taxonomy" id="215243"/>
    <lineage>
        <taxon>Eukaryota</taxon>
        <taxon>Fungi</taxon>
        <taxon>Dikarya</taxon>
        <taxon>Ascomycota</taxon>
        <taxon>Pezizomycotina</taxon>
        <taxon>Eurotiomycetes</taxon>
        <taxon>Chaetothyriomycetidae</taxon>
        <taxon>Chaetothyriales</taxon>
        <taxon>Herpotrichiellaceae</taxon>
        <taxon>Exophiala</taxon>
    </lineage>
</organism>
<reference evidence="5 6" key="1">
    <citation type="submission" date="2015-01" db="EMBL/GenBank/DDBJ databases">
        <title>The Genome Sequence of Exophiala oligosperma CBS72588.</title>
        <authorList>
            <consortium name="The Broad Institute Genomics Platform"/>
            <person name="Cuomo C."/>
            <person name="de Hoog S."/>
            <person name="Gorbushina A."/>
            <person name="Stielow B."/>
            <person name="Teixiera M."/>
            <person name="Abouelleil A."/>
            <person name="Chapman S.B."/>
            <person name="Priest M."/>
            <person name="Young S.K."/>
            <person name="Wortman J."/>
            <person name="Nusbaum C."/>
            <person name="Birren B."/>
        </authorList>
    </citation>
    <scope>NUCLEOTIDE SEQUENCE [LARGE SCALE GENOMIC DNA]</scope>
    <source>
        <strain evidence="5 6">CBS 72588</strain>
    </source>
</reference>
<dbReference type="InterPro" id="IPR023352">
    <property type="entry name" value="MAPEG-like_dom_sf"/>
</dbReference>
<evidence type="ECO:0000313" key="5">
    <source>
        <dbReference type="EMBL" id="KIW37819.1"/>
    </source>
</evidence>
<evidence type="ECO:0000313" key="6">
    <source>
        <dbReference type="Proteomes" id="UP000053342"/>
    </source>
</evidence>
<dbReference type="Proteomes" id="UP000053342">
    <property type="component" value="Unassembled WGS sequence"/>
</dbReference>